<accession>A0A5B7GU09</accession>
<dbReference type="EMBL" id="VSRR010018010">
    <property type="protein sequence ID" value="MPC60895.1"/>
    <property type="molecule type" value="Genomic_DNA"/>
</dbReference>
<comment type="caution">
    <text evidence="1">The sequence shown here is derived from an EMBL/GenBank/DDBJ whole genome shotgun (WGS) entry which is preliminary data.</text>
</comment>
<evidence type="ECO:0000313" key="2">
    <source>
        <dbReference type="Proteomes" id="UP000324222"/>
    </source>
</evidence>
<proteinExistence type="predicted"/>
<evidence type="ECO:0000313" key="1">
    <source>
        <dbReference type="EMBL" id="MPC60895.1"/>
    </source>
</evidence>
<dbReference type="Proteomes" id="UP000324222">
    <property type="component" value="Unassembled WGS sequence"/>
</dbReference>
<protein>
    <submittedName>
        <fullName evidence="1">Uncharacterized protein</fullName>
    </submittedName>
</protein>
<dbReference type="AlphaFoldDB" id="A0A5B7GU09"/>
<keyword evidence="2" id="KW-1185">Reference proteome</keyword>
<organism evidence="1 2">
    <name type="scientific">Portunus trituberculatus</name>
    <name type="common">Swimming crab</name>
    <name type="synonym">Neptunus trituberculatus</name>
    <dbReference type="NCBI Taxonomy" id="210409"/>
    <lineage>
        <taxon>Eukaryota</taxon>
        <taxon>Metazoa</taxon>
        <taxon>Ecdysozoa</taxon>
        <taxon>Arthropoda</taxon>
        <taxon>Crustacea</taxon>
        <taxon>Multicrustacea</taxon>
        <taxon>Malacostraca</taxon>
        <taxon>Eumalacostraca</taxon>
        <taxon>Eucarida</taxon>
        <taxon>Decapoda</taxon>
        <taxon>Pleocyemata</taxon>
        <taxon>Brachyura</taxon>
        <taxon>Eubrachyura</taxon>
        <taxon>Portunoidea</taxon>
        <taxon>Portunidae</taxon>
        <taxon>Portuninae</taxon>
        <taxon>Portunus</taxon>
    </lineage>
</organism>
<sequence>MESYNVWVVEGHLAVGKGTCPPRPPPVPPRPCEASNGLFKLSFCRPGVASRQTLPSRPCRGLEMRRGAGTPSCQELLPLPHQARRSPHAMGAGGMGAWRLLGVDKAEGRDGGNRMGHSGNTVKPWLVHHSGGHLSLSIPFPSLGSLLKRLDIPLYPAGDSGPLSEPSRPGILKLPTDQCPLAVLLSFASVRGRWQGLRGGSRARLVWDGLVPGASTYDLTQRCVRKEGRRVGGW</sequence>
<name>A0A5B7GU09_PORTR</name>
<reference evidence="1 2" key="1">
    <citation type="submission" date="2019-05" db="EMBL/GenBank/DDBJ databases">
        <title>Another draft genome of Portunus trituberculatus and its Hox gene families provides insights of decapod evolution.</title>
        <authorList>
            <person name="Jeong J.-H."/>
            <person name="Song I."/>
            <person name="Kim S."/>
            <person name="Choi T."/>
            <person name="Kim D."/>
            <person name="Ryu S."/>
            <person name="Kim W."/>
        </authorList>
    </citation>
    <scope>NUCLEOTIDE SEQUENCE [LARGE SCALE GENOMIC DNA]</scope>
    <source>
        <tissue evidence="1">Muscle</tissue>
    </source>
</reference>
<gene>
    <name evidence="1" type="ORF">E2C01_054956</name>
</gene>